<proteinExistence type="predicted"/>
<comment type="caution">
    <text evidence="1">The sequence shown here is derived from an EMBL/GenBank/DDBJ whole genome shotgun (WGS) entry which is preliminary data.</text>
</comment>
<dbReference type="EMBL" id="JAAKDE010000006">
    <property type="protein sequence ID" value="MBA2132609.1"/>
    <property type="molecule type" value="Genomic_DNA"/>
</dbReference>
<reference evidence="1" key="1">
    <citation type="submission" date="2020-06" db="EMBL/GenBank/DDBJ databases">
        <title>Novel chitinolytic bacterium.</title>
        <authorList>
            <person name="Ungkulpasvich U."/>
            <person name="Kosugi A."/>
            <person name="Uke A."/>
        </authorList>
    </citation>
    <scope>NUCLEOTIDE SEQUENCE</scope>
    <source>
        <strain evidence="1">UUS1-1</strain>
    </source>
</reference>
<protein>
    <submittedName>
        <fullName evidence="1">Uncharacterized protein</fullName>
    </submittedName>
</protein>
<keyword evidence="2" id="KW-1185">Reference proteome</keyword>
<organism evidence="1 2">
    <name type="scientific">Capillibacterium thermochitinicola</name>
    <dbReference type="NCBI Taxonomy" id="2699427"/>
    <lineage>
        <taxon>Bacteria</taxon>
        <taxon>Bacillati</taxon>
        <taxon>Bacillota</taxon>
        <taxon>Capillibacterium</taxon>
    </lineage>
</organism>
<name>A0A8J6I0U4_9FIRM</name>
<dbReference type="AlphaFoldDB" id="A0A8J6I0U4"/>
<evidence type="ECO:0000313" key="1">
    <source>
        <dbReference type="EMBL" id="MBA2132609.1"/>
    </source>
</evidence>
<gene>
    <name evidence="1" type="ORF">G5B42_03505</name>
</gene>
<dbReference type="Proteomes" id="UP000657177">
    <property type="component" value="Unassembled WGS sequence"/>
</dbReference>
<dbReference type="RefSeq" id="WP_181339066.1">
    <property type="nucleotide sequence ID" value="NZ_JAAKDE010000006.1"/>
</dbReference>
<evidence type="ECO:0000313" key="2">
    <source>
        <dbReference type="Proteomes" id="UP000657177"/>
    </source>
</evidence>
<sequence length="63" mass="6854">MNHKISSAIGEIVEAQGSSLTAAEAIAKLKERFSDAELEEFYKALNFSNLEQAVQAIINDIKG</sequence>
<accession>A0A8J6I0U4</accession>